<dbReference type="Pfam" id="PF00342">
    <property type="entry name" value="PGI"/>
    <property type="match status" value="1"/>
</dbReference>
<evidence type="ECO:0008006" key="10">
    <source>
        <dbReference type="Google" id="ProtNLM"/>
    </source>
</evidence>
<sequence length="102" mass="10943">MSRLDPHATLVIVASKSFTTTEPLANAEVAMNWLREAGVADPIKQVVAITANVEAALNLGILPDHIFQIWDWVGGRYSLWSAIGLPIALALGTDAQPQRPGL</sequence>
<comment type="caution">
    <text evidence="8">The sequence shown here is derived from an EMBL/GenBank/DDBJ whole genome shotgun (WGS) entry which is preliminary data.</text>
</comment>
<evidence type="ECO:0000256" key="3">
    <source>
        <dbReference type="ARBA" id="ARBA00022432"/>
    </source>
</evidence>
<dbReference type="CDD" id="cd05015">
    <property type="entry name" value="SIS_PGI_1"/>
    <property type="match status" value="1"/>
</dbReference>
<evidence type="ECO:0000256" key="2">
    <source>
        <dbReference type="ARBA" id="ARBA00006604"/>
    </source>
</evidence>
<dbReference type="GO" id="GO:0005829">
    <property type="term" value="C:cytosol"/>
    <property type="evidence" value="ECO:0007669"/>
    <property type="project" value="TreeGrafter"/>
</dbReference>
<evidence type="ECO:0000256" key="4">
    <source>
        <dbReference type="ARBA" id="ARBA00023152"/>
    </source>
</evidence>
<evidence type="ECO:0000256" key="6">
    <source>
        <dbReference type="ARBA" id="ARBA00024178"/>
    </source>
</evidence>
<dbReference type="Gene3D" id="3.40.50.10490">
    <property type="entry name" value="Glucose-6-phosphate isomerase like protein, domain 1"/>
    <property type="match status" value="1"/>
</dbReference>
<dbReference type="Proteomes" id="UP000740926">
    <property type="component" value="Unassembled WGS sequence"/>
</dbReference>
<dbReference type="InterPro" id="IPR001672">
    <property type="entry name" value="G6P_Isomerase"/>
</dbReference>
<dbReference type="PANTHER" id="PTHR11469">
    <property type="entry name" value="GLUCOSE-6-PHOSPHATE ISOMERASE"/>
    <property type="match status" value="1"/>
</dbReference>
<dbReference type="GO" id="GO:0004347">
    <property type="term" value="F:glucose-6-phosphate isomerase activity"/>
    <property type="evidence" value="ECO:0007669"/>
    <property type="project" value="UniProtKB-EC"/>
</dbReference>
<keyword evidence="9" id="KW-1185">Reference proteome</keyword>
<dbReference type="PROSITE" id="PS00765">
    <property type="entry name" value="P_GLUCOSE_ISOMERASE_1"/>
    <property type="match status" value="1"/>
</dbReference>
<evidence type="ECO:0000256" key="1">
    <source>
        <dbReference type="ARBA" id="ARBA00004926"/>
    </source>
</evidence>
<dbReference type="GO" id="GO:0097367">
    <property type="term" value="F:carbohydrate derivative binding"/>
    <property type="evidence" value="ECO:0007669"/>
    <property type="project" value="InterPro"/>
</dbReference>
<comment type="catalytic activity">
    <reaction evidence="7">
        <text>alpha-D-glucose 6-phosphate = beta-D-fructose 6-phosphate</text>
        <dbReference type="Rhea" id="RHEA:11816"/>
        <dbReference type="ChEBI" id="CHEBI:57634"/>
        <dbReference type="ChEBI" id="CHEBI:58225"/>
        <dbReference type="EC" id="5.3.1.9"/>
    </reaction>
</comment>
<dbReference type="SUPFAM" id="SSF53697">
    <property type="entry name" value="SIS domain"/>
    <property type="match status" value="1"/>
</dbReference>
<dbReference type="GO" id="GO:0006094">
    <property type="term" value="P:gluconeogenesis"/>
    <property type="evidence" value="ECO:0007669"/>
    <property type="project" value="UniProtKB-KW"/>
</dbReference>
<reference evidence="8 9" key="1">
    <citation type="journal article" date="2020" name="Microb. Genom.">
        <title>Genetic diversity of clinical and environmental Mucorales isolates obtained from an investigation of mucormycosis cases among solid organ transplant recipients.</title>
        <authorList>
            <person name="Nguyen M.H."/>
            <person name="Kaul D."/>
            <person name="Muto C."/>
            <person name="Cheng S.J."/>
            <person name="Richter R.A."/>
            <person name="Bruno V.M."/>
            <person name="Liu G."/>
            <person name="Beyhan S."/>
            <person name="Sundermann A.J."/>
            <person name="Mounaud S."/>
            <person name="Pasculle A.W."/>
            <person name="Nierman W.C."/>
            <person name="Driscoll E."/>
            <person name="Cumbie R."/>
            <person name="Clancy C.J."/>
            <person name="Dupont C.L."/>
        </authorList>
    </citation>
    <scope>NUCLEOTIDE SEQUENCE [LARGE SCALE GENOMIC DNA]</scope>
    <source>
        <strain evidence="8 9">GL24</strain>
    </source>
</reference>
<dbReference type="EMBL" id="JAANIU010011159">
    <property type="protein sequence ID" value="KAG1531229.1"/>
    <property type="molecule type" value="Genomic_DNA"/>
</dbReference>
<gene>
    <name evidence="8" type="ORF">G6F50_016815</name>
</gene>
<dbReference type="InterPro" id="IPR046348">
    <property type="entry name" value="SIS_dom_sf"/>
</dbReference>
<dbReference type="PANTHER" id="PTHR11469:SF1">
    <property type="entry name" value="GLUCOSE-6-PHOSPHATE ISOMERASE"/>
    <property type="match status" value="1"/>
</dbReference>
<dbReference type="InterPro" id="IPR018189">
    <property type="entry name" value="Phosphoglucose_isomerase_CS"/>
</dbReference>
<proteinExistence type="inferred from homology"/>
<evidence type="ECO:0000313" key="8">
    <source>
        <dbReference type="EMBL" id="KAG1531229.1"/>
    </source>
</evidence>
<evidence type="ECO:0000313" key="9">
    <source>
        <dbReference type="Proteomes" id="UP000740926"/>
    </source>
</evidence>
<dbReference type="InterPro" id="IPR035476">
    <property type="entry name" value="SIS_PGI_1"/>
</dbReference>
<comment type="similarity">
    <text evidence="2">Belongs to the GPI family.</text>
</comment>
<organism evidence="8 9">
    <name type="scientific">Rhizopus delemar</name>
    <dbReference type="NCBI Taxonomy" id="936053"/>
    <lineage>
        <taxon>Eukaryota</taxon>
        <taxon>Fungi</taxon>
        <taxon>Fungi incertae sedis</taxon>
        <taxon>Mucoromycota</taxon>
        <taxon>Mucoromycotina</taxon>
        <taxon>Mucoromycetes</taxon>
        <taxon>Mucorales</taxon>
        <taxon>Mucorineae</taxon>
        <taxon>Rhizopodaceae</taxon>
        <taxon>Rhizopus</taxon>
    </lineage>
</organism>
<accession>A0A9P7C169</accession>
<name>A0A9P7C169_9FUNG</name>
<keyword evidence="4" id="KW-0324">Glycolysis</keyword>
<dbReference type="GO" id="GO:0048029">
    <property type="term" value="F:monosaccharide binding"/>
    <property type="evidence" value="ECO:0007669"/>
    <property type="project" value="TreeGrafter"/>
</dbReference>
<comment type="pathway">
    <text evidence="1">Carbohydrate degradation; glycolysis; D-glyceraldehyde 3-phosphate and glycerone phosphate from D-glucose: step 2/4.</text>
</comment>
<protein>
    <recommendedName>
        <fullName evidence="10">Glucose-6-phosphate isomerase</fullName>
    </recommendedName>
</protein>
<dbReference type="GO" id="GO:0051156">
    <property type="term" value="P:glucose 6-phosphate metabolic process"/>
    <property type="evidence" value="ECO:0007669"/>
    <property type="project" value="TreeGrafter"/>
</dbReference>
<dbReference type="PROSITE" id="PS51463">
    <property type="entry name" value="P_GLUCOSE_ISOMERASE_3"/>
    <property type="match status" value="1"/>
</dbReference>
<evidence type="ECO:0000256" key="5">
    <source>
        <dbReference type="ARBA" id="ARBA00023235"/>
    </source>
</evidence>
<keyword evidence="5" id="KW-0413">Isomerase</keyword>
<dbReference type="AlphaFoldDB" id="A0A9P7C169"/>
<comment type="function">
    <text evidence="6">In the cytoplasm, catalyzes the conversion of glucose-6-phosphate to fructose-6-phosphate, the second step in glycolysis, and the reverse reaction during gluconeogenesis.</text>
</comment>
<keyword evidence="3" id="KW-0312">Gluconeogenesis</keyword>
<evidence type="ECO:0000256" key="7">
    <source>
        <dbReference type="ARBA" id="ARBA00029321"/>
    </source>
</evidence>
<dbReference type="GO" id="GO:0006096">
    <property type="term" value="P:glycolytic process"/>
    <property type="evidence" value="ECO:0007669"/>
    <property type="project" value="UniProtKB-KW"/>
</dbReference>